<dbReference type="InterPro" id="IPR047903">
    <property type="entry name" value="NDxxF_lipo"/>
</dbReference>
<comment type="caution">
    <text evidence="2">The sequence shown here is derived from an EMBL/GenBank/DDBJ whole genome shotgun (WGS) entry which is preliminary data.</text>
</comment>
<dbReference type="RefSeq" id="WP_307339060.1">
    <property type="nucleotide sequence ID" value="NZ_JAUSUD010000004.1"/>
</dbReference>
<name>A0ABT9ZD26_9BACI</name>
<accession>A0ABT9ZD26</accession>
<reference evidence="2 3" key="1">
    <citation type="submission" date="2023-07" db="EMBL/GenBank/DDBJ databases">
        <title>Genomic Encyclopedia of Type Strains, Phase IV (KMG-IV): sequencing the most valuable type-strain genomes for metagenomic binning, comparative biology and taxonomic classification.</title>
        <authorList>
            <person name="Goeker M."/>
        </authorList>
    </citation>
    <scope>NUCLEOTIDE SEQUENCE [LARGE SCALE GENOMIC DNA]</scope>
    <source>
        <strain evidence="2 3">DSM 29005</strain>
    </source>
</reference>
<feature type="signal peptide" evidence="1">
    <location>
        <begin position="1"/>
        <end position="20"/>
    </location>
</feature>
<protein>
    <recommendedName>
        <fullName evidence="4">NDxxF motif lipoprotein</fullName>
    </recommendedName>
</protein>
<sequence>MKKIFFSLIILLFFSACSQAEDTDIEPTDDILSTEDVKIPDVIFTSEKQNSIINEEEIKASIKTYLDSYEELYIASSPFQELIDEEKELSKEEVEKLNKINKLTKENDENFSAYILNNTLPEGYQEETERISHYITGVNEFLYEIDELLNKMTDDANNGDLPEIDLGSLYKKSVGVNGREQKKIEDFLDKKKIDTKAFGRDQ</sequence>
<evidence type="ECO:0000256" key="1">
    <source>
        <dbReference type="SAM" id="SignalP"/>
    </source>
</evidence>
<evidence type="ECO:0000313" key="3">
    <source>
        <dbReference type="Proteomes" id="UP001234495"/>
    </source>
</evidence>
<dbReference type="PROSITE" id="PS51257">
    <property type="entry name" value="PROKAR_LIPOPROTEIN"/>
    <property type="match status" value="1"/>
</dbReference>
<gene>
    <name evidence="2" type="ORF">J2S19_001422</name>
</gene>
<keyword evidence="3" id="KW-1185">Reference proteome</keyword>
<evidence type="ECO:0008006" key="4">
    <source>
        <dbReference type="Google" id="ProtNLM"/>
    </source>
</evidence>
<feature type="chain" id="PRO_5046590114" description="NDxxF motif lipoprotein" evidence="1">
    <location>
        <begin position="21"/>
        <end position="202"/>
    </location>
</feature>
<dbReference type="NCBIfam" id="NF033193">
    <property type="entry name" value="lipo_NDxxF"/>
    <property type="match status" value="1"/>
</dbReference>
<organism evidence="2 3">
    <name type="scientific">Metabacillus malikii</name>
    <dbReference type="NCBI Taxonomy" id="1504265"/>
    <lineage>
        <taxon>Bacteria</taxon>
        <taxon>Bacillati</taxon>
        <taxon>Bacillota</taxon>
        <taxon>Bacilli</taxon>
        <taxon>Bacillales</taxon>
        <taxon>Bacillaceae</taxon>
        <taxon>Metabacillus</taxon>
    </lineage>
</organism>
<proteinExistence type="predicted"/>
<dbReference type="Proteomes" id="UP001234495">
    <property type="component" value="Unassembled WGS sequence"/>
</dbReference>
<dbReference type="EMBL" id="JAUSUD010000004">
    <property type="protein sequence ID" value="MDQ0230170.1"/>
    <property type="molecule type" value="Genomic_DNA"/>
</dbReference>
<keyword evidence="1" id="KW-0732">Signal</keyword>
<evidence type="ECO:0000313" key="2">
    <source>
        <dbReference type="EMBL" id="MDQ0230170.1"/>
    </source>
</evidence>